<dbReference type="CDD" id="cd09272">
    <property type="entry name" value="RNase_HI_RT_Ty1"/>
    <property type="match status" value="1"/>
</dbReference>
<feature type="compositionally biased region" description="Low complexity" evidence="5">
    <location>
        <begin position="162"/>
        <end position="173"/>
    </location>
</feature>
<gene>
    <name evidence="8" type="ORF">Tci_045731</name>
</gene>
<dbReference type="PANTHER" id="PTHR42648">
    <property type="entry name" value="TRANSPOSASE, PUTATIVE-RELATED"/>
    <property type="match status" value="1"/>
</dbReference>
<feature type="coiled-coil region" evidence="4">
    <location>
        <begin position="544"/>
        <end position="578"/>
    </location>
</feature>
<dbReference type="SUPFAM" id="SSF57756">
    <property type="entry name" value="Retrovirus zinc finger-like domains"/>
    <property type="match status" value="1"/>
</dbReference>
<feature type="region of interest" description="Disordered" evidence="5">
    <location>
        <begin position="736"/>
        <end position="778"/>
    </location>
</feature>
<proteinExistence type="predicted"/>
<dbReference type="GO" id="GO:0016787">
    <property type="term" value="F:hydrolase activity"/>
    <property type="evidence" value="ECO:0007669"/>
    <property type="project" value="UniProtKB-KW"/>
</dbReference>
<dbReference type="InterPro" id="IPR036875">
    <property type="entry name" value="Znf_CCHC_sf"/>
</dbReference>
<keyword evidence="6" id="KW-0732">Signal</keyword>
<evidence type="ECO:0000256" key="3">
    <source>
        <dbReference type="PROSITE-ProRule" id="PRU00047"/>
    </source>
</evidence>
<evidence type="ECO:0000256" key="6">
    <source>
        <dbReference type="SAM" id="SignalP"/>
    </source>
</evidence>
<organism evidence="8">
    <name type="scientific">Tanacetum cinerariifolium</name>
    <name type="common">Dalmatian daisy</name>
    <name type="synonym">Chrysanthemum cinerariifolium</name>
    <dbReference type="NCBI Taxonomy" id="118510"/>
    <lineage>
        <taxon>Eukaryota</taxon>
        <taxon>Viridiplantae</taxon>
        <taxon>Streptophyta</taxon>
        <taxon>Embryophyta</taxon>
        <taxon>Tracheophyta</taxon>
        <taxon>Spermatophyta</taxon>
        <taxon>Magnoliopsida</taxon>
        <taxon>eudicotyledons</taxon>
        <taxon>Gunneridae</taxon>
        <taxon>Pentapetalae</taxon>
        <taxon>asterids</taxon>
        <taxon>campanulids</taxon>
        <taxon>Asterales</taxon>
        <taxon>Asteraceae</taxon>
        <taxon>Asteroideae</taxon>
        <taxon>Anthemideae</taxon>
        <taxon>Anthemidinae</taxon>
        <taxon>Tanacetum</taxon>
    </lineage>
</organism>
<dbReference type="PANTHER" id="PTHR42648:SF32">
    <property type="entry name" value="RIBONUCLEASE H-LIKE DOMAIN, GAG-PRE-INTEGRASE DOMAIN PROTEIN-RELATED"/>
    <property type="match status" value="1"/>
</dbReference>
<dbReference type="InterPro" id="IPR001878">
    <property type="entry name" value="Znf_CCHC"/>
</dbReference>
<dbReference type="Pfam" id="PF07727">
    <property type="entry name" value="RVT_2"/>
    <property type="match status" value="1"/>
</dbReference>
<sequence length="778" mass="88307">MLIYAKASLFLWAEAVATACYTQNRSIIRLRHGKTPYELLHDKIPELSFLHVFSALCYSTNDSDNLGKLQPKADIGIFIGYAPTKKAFRIYNRRIIETIHVDFDELTAMAYKHSSLEPALHEMTPATISSGLVPNSSPSTFVDLPAPKVIALIAEVVAPEPAASTSSPSSTTVDQDAPSPKHVTKWTKYHPLDNIIGKLERPVSTRLKLHEQALFCYYDAFLTSLEPKTYKDALTQSCWIKAMQEDIYKVKLDELGGILKNKARLVARGYHQEEGIDFEESFAPVARLDAIRIFLAFAAHMNMIVYQMDVKTALCEKKFMSANRTGLWIKTVRIMFLWMRSQLTEYGLGFNKIPIYCDNKSVIALCCNNVQHSRSKHIDIRFHFIKEQVENGVVELYFVNTEYQLADIFTKALVRERIEFLINKPVMRSFTPETLKPLADEADEYEDEEYAMTVRDFNKFFKRRGRFVRQPRNDKKTLQRSRDDKNGKSDRKCFRCGDPNHLIGECPKLPKDKNQRAFFGGSWSDGEEDDEKVNNETCLVAQASSEIITKNKRLKATRDSLEKEISILKEKVSTLEKYKEGDLECVTCHMLKIENKNLKEKALKLTKFEKSTHCLNEMLNNKKLSGEKLGLGFNSFEASSSGTKEIKFVKAQKKVSPDGGSINMGDPLNVQAAPKSNMGPPPGTTHGSEKSVSFQKSIFGPRPKHVIVNNVRVPVASDNEVKQFYKPLSKPGVGFSKPTFRSKTPPPIRVINNYHRPKTPQQKRDIGRQNDEMLTGMD</sequence>
<feature type="region of interest" description="Disordered" evidence="5">
    <location>
        <begin position="162"/>
        <end position="182"/>
    </location>
</feature>
<evidence type="ECO:0000256" key="4">
    <source>
        <dbReference type="SAM" id="Coils"/>
    </source>
</evidence>
<name>A0A6L2MIJ2_TANCI</name>
<evidence type="ECO:0000259" key="7">
    <source>
        <dbReference type="PROSITE" id="PS50158"/>
    </source>
</evidence>
<feature type="chain" id="PRO_5026682364" evidence="6">
    <location>
        <begin position="18"/>
        <end position="778"/>
    </location>
</feature>
<dbReference type="InterPro" id="IPR039537">
    <property type="entry name" value="Retrotran_Ty1/copia-like"/>
</dbReference>
<protein>
    <submittedName>
        <fullName evidence="8">Retrovirus-related Pol polyprotein from transposon TNT 1-94</fullName>
    </submittedName>
</protein>
<accession>A0A6L2MIJ2</accession>
<keyword evidence="2" id="KW-0378">Hydrolase</keyword>
<keyword evidence="1" id="KW-0479">Metal-binding</keyword>
<evidence type="ECO:0000256" key="5">
    <source>
        <dbReference type="SAM" id="MobiDB-lite"/>
    </source>
</evidence>
<dbReference type="Pfam" id="PF25597">
    <property type="entry name" value="SH3_retrovirus"/>
    <property type="match status" value="1"/>
</dbReference>
<dbReference type="Gene3D" id="4.10.60.10">
    <property type="entry name" value="Zinc finger, CCHC-type"/>
    <property type="match status" value="1"/>
</dbReference>
<comment type="caution">
    <text evidence="8">The sequence shown here is derived from an EMBL/GenBank/DDBJ whole genome shotgun (WGS) entry which is preliminary data.</text>
</comment>
<keyword evidence="4" id="KW-0175">Coiled coil</keyword>
<feature type="signal peptide" evidence="6">
    <location>
        <begin position="1"/>
        <end position="17"/>
    </location>
</feature>
<dbReference type="GO" id="GO:0003676">
    <property type="term" value="F:nucleic acid binding"/>
    <property type="evidence" value="ECO:0007669"/>
    <property type="project" value="InterPro"/>
</dbReference>
<reference evidence="8" key="1">
    <citation type="journal article" date="2019" name="Sci. Rep.">
        <title>Draft genome of Tanacetum cinerariifolium, the natural source of mosquito coil.</title>
        <authorList>
            <person name="Yamashiro T."/>
            <person name="Shiraishi A."/>
            <person name="Satake H."/>
            <person name="Nakayama K."/>
        </authorList>
    </citation>
    <scope>NUCLEOTIDE SEQUENCE</scope>
</reference>
<dbReference type="PROSITE" id="PS50158">
    <property type="entry name" value="ZF_CCHC"/>
    <property type="match status" value="1"/>
</dbReference>
<evidence type="ECO:0000256" key="2">
    <source>
        <dbReference type="ARBA" id="ARBA00022801"/>
    </source>
</evidence>
<evidence type="ECO:0000256" key="1">
    <source>
        <dbReference type="ARBA" id="ARBA00022723"/>
    </source>
</evidence>
<feature type="region of interest" description="Disordered" evidence="5">
    <location>
        <begin position="472"/>
        <end position="491"/>
    </location>
</feature>
<feature type="domain" description="CCHC-type" evidence="7">
    <location>
        <begin position="491"/>
        <end position="508"/>
    </location>
</feature>
<keyword evidence="3" id="KW-0863">Zinc-finger</keyword>
<dbReference type="GO" id="GO:0008270">
    <property type="term" value="F:zinc ion binding"/>
    <property type="evidence" value="ECO:0007669"/>
    <property type="project" value="UniProtKB-KW"/>
</dbReference>
<dbReference type="InterPro" id="IPR057670">
    <property type="entry name" value="SH3_retrovirus"/>
</dbReference>
<dbReference type="AlphaFoldDB" id="A0A6L2MIJ2"/>
<dbReference type="InterPro" id="IPR013103">
    <property type="entry name" value="RVT_2"/>
</dbReference>
<evidence type="ECO:0000313" key="8">
    <source>
        <dbReference type="EMBL" id="GEU73753.1"/>
    </source>
</evidence>
<feature type="compositionally biased region" description="Basic and acidic residues" evidence="5">
    <location>
        <begin position="762"/>
        <end position="771"/>
    </location>
</feature>
<dbReference type="EMBL" id="BKCJ010006751">
    <property type="protein sequence ID" value="GEU73753.1"/>
    <property type="molecule type" value="Genomic_DNA"/>
</dbReference>
<keyword evidence="3" id="KW-0862">Zinc</keyword>